<protein>
    <recommendedName>
        <fullName evidence="4">YtxH domain-containing protein</fullName>
    </recommendedName>
</protein>
<keyword evidence="1" id="KW-0472">Membrane</keyword>
<feature type="transmembrane region" description="Helical" evidence="1">
    <location>
        <begin position="6"/>
        <end position="24"/>
    </location>
</feature>
<proteinExistence type="predicted"/>
<name>A0ABV6NDG9_9BACI</name>
<organism evidence="2 3">
    <name type="scientific">Halalkalibacter alkalisediminis</name>
    <dbReference type="NCBI Taxonomy" id="935616"/>
    <lineage>
        <taxon>Bacteria</taxon>
        <taxon>Bacillati</taxon>
        <taxon>Bacillota</taxon>
        <taxon>Bacilli</taxon>
        <taxon>Bacillales</taxon>
        <taxon>Bacillaceae</taxon>
        <taxon>Halalkalibacter</taxon>
    </lineage>
</organism>
<comment type="caution">
    <text evidence="2">The sequence shown here is derived from an EMBL/GenBank/DDBJ whole genome shotgun (WGS) entry which is preliminary data.</text>
</comment>
<evidence type="ECO:0000313" key="2">
    <source>
        <dbReference type="EMBL" id="MFC0558793.1"/>
    </source>
</evidence>
<evidence type="ECO:0000313" key="3">
    <source>
        <dbReference type="Proteomes" id="UP001589833"/>
    </source>
</evidence>
<dbReference type="EMBL" id="JBHLTR010000006">
    <property type="protein sequence ID" value="MFC0558793.1"/>
    <property type="molecule type" value="Genomic_DNA"/>
</dbReference>
<dbReference type="Proteomes" id="UP001589833">
    <property type="component" value="Unassembled WGS sequence"/>
</dbReference>
<gene>
    <name evidence="2" type="ORF">ACFFH4_06985</name>
</gene>
<accession>A0ABV6NDG9</accession>
<keyword evidence="1" id="KW-1133">Transmembrane helix</keyword>
<keyword evidence="3" id="KW-1185">Reference proteome</keyword>
<keyword evidence="1" id="KW-0812">Transmembrane</keyword>
<evidence type="ECO:0008006" key="4">
    <source>
        <dbReference type="Google" id="ProtNLM"/>
    </source>
</evidence>
<sequence>MVKNGYVWSTLFGGVLGAAGVLMVTTEQGKKWRKELVYKINQIDGASVVNALSETSKDWAEFGDVVKVKTRSTKNLRT</sequence>
<reference evidence="2 3" key="1">
    <citation type="submission" date="2024-09" db="EMBL/GenBank/DDBJ databases">
        <authorList>
            <person name="Sun Q."/>
            <person name="Mori K."/>
        </authorList>
    </citation>
    <scope>NUCLEOTIDE SEQUENCE [LARGE SCALE GENOMIC DNA]</scope>
    <source>
        <strain evidence="2 3">NCAIM B.02301</strain>
    </source>
</reference>
<evidence type="ECO:0000256" key="1">
    <source>
        <dbReference type="SAM" id="Phobius"/>
    </source>
</evidence>